<name>A0A3A6PNG8_9BACL</name>
<feature type="compositionally biased region" description="Polar residues" evidence="1">
    <location>
        <begin position="1"/>
        <end position="18"/>
    </location>
</feature>
<dbReference type="Proteomes" id="UP000267798">
    <property type="component" value="Unassembled WGS sequence"/>
</dbReference>
<evidence type="ECO:0000313" key="2">
    <source>
        <dbReference type="EMBL" id="RJX40928.1"/>
    </source>
</evidence>
<dbReference type="EMBL" id="QXQB01000001">
    <property type="protein sequence ID" value="RJX40928.1"/>
    <property type="molecule type" value="Genomic_DNA"/>
</dbReference>
<evidence type="ECO:0008006" key="4">
    <source>
        <dbReference type="Google" id="ProtNLM"/>
    </source>
</evidence>
<dbReference type="OrthoDB" id="2639393at2"/>
<gene>
    <name evidence="2" type="ORF">D3P09_02615</name>
</gene>
<protein>
    <recommendedName>
        <fullName evidence="4">CopG family transcriptional regulator</fullName>
    </recommendedName>
</protein>
<comment type="caution">
    <text evidence="2">The sequence shown here is derived from an EMBL/GenBank/DDBJ whole genome shotgun (WGS) entry which is preliminary data.</text>
</comment>
<feature type="region of interest" description="Disordered" evidence="1">
    <location>
        <begin position="1"/>
        <end position="23"/>
    </location>
</feature>
<organism evidence="2 3">
    <name type="scientific">Paenibacillus pinisoli</name>
    <dbReference type="NCBI Taxonomy" id="1276110"/>
    <lineage>
        <taxon>Bacteria</taxon>
        <taxon>Bacillati</taxon>
        <taxon>Bacillota</taxon>
        <taxon>Bacilli</taxon>
        <taxon>Bacillales</taxon>
        <taxon>Paenibacillaceae</taxon>
        <taxon>Paenibacillus</taxon>
    </lineage>
</organism>
<dbReference type="RefSeq" id="WP_120106942.1">
    <property type="nucleotide sequence ID" value="NZ_QXQB01000001.1"/>
</dbReference>
<dbReference type="AlphaFoldDB" id="A0A3A6PNG8"/>
<proteinExistence type="predicted"/>
<accession>A0A3A6PNG8</accession>
<sequence length="66" mass="7739">MSNRKMGRPTTSPKNTTVRARMDKETIRLLDECVEMDDPESNRSIVMRKAIEVLHEKLKQKQSENH</sequence>
<evidence type="ECO:0000256" key="1">
    <source>
        <dbReference type="SAM" id="MobiDB-lite"/>
    </source>
</evidence>
<evidence type="ECO:0000313" key="3">
    <source>
        <dbReference type="Proteomes" id="UP000267798"/>
    </source>
</evidence>
<reference evidence="2 3" key="1">
    <citation type="submission" date="2018-09" db="EMBL/GenBank/DDBJ databases">
        <title>Paenibacillus aracenensis nov. sp. isolated from a cave in southern Spain.</title>
        <authorList>
            <person name="Jurado V."/>
            <person name="Gutierrez-Patricio S."/>
            <person name="Gonzalez-Pimentel J.L."/>
            <person name="Miller A.Z."/>
            <person name="Laiz L."/>
            <person name="Saiz-Jimenez C."/>
        </authorList>
    </citation>
    <scope>NUCLEOTIDE SEQUENCE [LARGE SCALE GENOMIC DNA]</scope>
    <source>
        <strain evidence="2 3">JCM 19203</strain>
    </source>
</reference>
<keyword evidence="3" id="KW-1185">Reference proteome</keyword>